<dbReference type="PANTHER" id="PTHR11959">
    <property type="entry name" value="4-HYDROXYPHENYLPYRUVATE DIOXYGENASE"/>
    <property type="match status" value="1"/>
</dbReference>
<dbReference type="InterPro" id="IPR029068">
    <property type="entry name" value="Glyas_Bleomycin-R_OHBP_Dase"/>
</dbReference>
<proteinExistence type="predicted"/>
<protein>
    <submittedName>
        <fullName evidence="1">VOC domain-containing protein</fullName>
    </submittedName>
</protein>
<reference evidence="1" key="1">
    <citation type="submission" date="2022-10" db="EMBL/GenBank/DDBJ databases">
        <authorList>
            <person name="Koch H."/>
        </authorList>
    </citation>
    <scope>NUCLEOTIDE SEQUENCE</scope>
    <source>
        <strain evidence="1">DNF</strain>
    </source>
</reference>
<dbReference type="AlphaFoldDB" id="A0AA86T1B2"/>
<dbReference type="Proteomes" id="UP001179121">
    <property type="component" value="Chromosome"/>
</dbReference>
<dbReference type="GO" id="GO:0006572">
    <property type="term" value="P:L-tyrosine catabolic process"/>
    <property type="evidence" value="ECO:0007669"/>
    <property type="project" value="TreeGrafter"/>
</dbReference>
<sequence>MRGSMGIDHITLCVEDLDSAEYLFTKVLGFEVIWSARDVGSDKSSMDTVVVQRGEAKIALMQGRDKAVKSQINEFIEKYGQGVQHVAIEVDDIEAVCREWEAHGVKFSGPLKDGRDGFGPLKQRFTYPLFPGAGVFLELTQREHGEEKSKTFVRSTVESLYKDIERDQIAGVEQTIIDYKSSPVPLRRRQKTSQKRAS</sequence>
<evidence type="ECO:0000313" key="2">
    <source>
        <dbReference type="Proteomes" id="UP001179121"/>
    </source>
</evidence>
<dbReference type="EMBL" id="OX365700">
    <property type="protein sequence ID" value="CAI4029931.1"/>
    <property type="molecule type" value="Genomic_DNA"/>
</dbReference>
<dbReference type="Pfam" id="PF13669">
    <property type="entry name" value="Glyoxalase_4"/>
    <property type="match status" value="1"/>
</dbReference>
<dbReference type="KEGG" id="nti:DNFV4_00351"/>
<evidence type="ECO:0000313" key="1">
    <source>
        <dbReference type="EMBL" id="CAI4029931.1"/>
    </source>
</evidence>
<dbReference type="PANTHER" id="PTHR11959:SF1">
    <property type="entry name" value="4-HYDROXYPHENYLPYRUVATE DIOXYGENASE"/>
    <property type="match status" value="1"/>
</dbReference>
<name>A0AA86T1B2_9BACT</name>
<dbReference type="RefSeq" id="WP_289266945.1">
    <property type="nucleotide sequence ID" value="NZ_OX365700.1"/>
</dbReference>
<dbReference type="InterPro" id="IPR005956">
    <property type="entry name" value="4OHPhenylPyrv_dOase"/>
</dbReference>
<dbReference type="Gene3D" id="3.10.180.10">
    <property type="entry name" value="2,3-Dihydroxybiphenyl 1,2-Dioxygenase, domain 1"/>
    <property type="match status" value="1"/>
</dbReference>
<keyword evidence="2" id="KW-1185">Reference proteome</keyword>
<accession>A0AA86T1B2</accession>
<gene>
    <name evidence="1" type="ORF">DNFV4_00351</name>
</gene>
<organism evidence="1 2">
    <name type="scientific">Nitrospira tepida</name>
    <dbReference type="NCBI Taxonomy" id="2973512"/>
    <lineage>
        <taxon>Bacteria</taxon>
        <taxon>Pseudomonadati</taxon>
        <taxon>Nitrospirota</taxon>
        <taxon>Nitrospiria</taxon>
        <taxon>Nitrospirales</taxon>
        <taxon>Nitrospiraceae</taxon>
        <taxon>Nitrospira</taxon>
    </lineage>
</organism>
<dbReference type="GO" id="GO:0003868">
    <property type="term" value="F:4-hydroxyphenylpyruvate dioxygenase activity"/>
    <property type="evidence" value="ECO:0007669"/>
    <property type="project" value="InterPro"/>
</dbReference>
<dbReference type="SUPFAM" id="SSF54593">
    <property type="entry name" value="Glyoxalase/Bleomycin resistance protein/Dihydroxybiphenyl dioxygenase"/>
    <property type="match status" value="1"/>
</dbReference>